<dbReference type="AlphaFoldDB" id="A0A369KVJ5"/>
<feature type="transmembrane region" description="Helical" evidence="1">
    <location>
        <begin position="25"/>
        <end position="44"/>
    </location>
</feature>
<sequence>MFFNPNKLIVALKNESLKDEAKIKYFLLFFSFNFFISFIVYLISFDESYKDYHNYNYISYEEEISYAIELVCLIYVLCINGVKDIFLRYVSLKTVLSIISFCISFIFYFIGLEIQSFLENYDKDFFNIFYVDWLLRIFLSPYLFTYLLLNISLIYYFYKINKK</sequence>
<evidence type="ECO:0000313" key="2">
    <source>
        <dbReference type="EMBL" id="RDB36725.1"/>
    </source>
</evidence>
<protein>
    <submittedName>
        <fullName evidence="2">Uncharacterized protein</fullName>
    </submittedName>
</protein>
<dbReference type="EMBL" id="QOVW01000035">
    <property type="protein sequence ID" value="RDB36725.1"/>
    <property type="molecule type" value="Genomic_DNA"/>
</dbReference>
<keyword evidence="1" id="KW-0472">Membrane</keyword>
<evidence type="ECO:0000313" key="3">
    <source>
        <dbReference type="Proteomes" id="UP000253934"/>
    </source>
</evidence>
<feature type="transmembrane region" description="Helical" evidence="1">
    <location>
        <begin position="64"/>
        <end position="82"/>
    </location>
</feature>
<proteinExistence type="predicted"/>
<reference evidence="2" key="1">
    <citation type="submission" date="2018-04" db="EMBL/GenBank/DDBJ databases">
        <title>Draft genome sequence of the Candidatus Spirobacillus cienkowskii, a pathogen of freshwater Daphnia species, reconstructed from hemolymph metagenomic reads.</title>
        <authorList>
            <person name="Bresciani L."/>
            <person name="Lemos L.N."/>
            <person name="Wale N."/>
            <person name="Lin J.Y."/>
            <person name="Fernandes G.R."/>
            <person name="Duffy M.A."/>
            <person name="Rodrigues J.M."/>
        </authorList>
    </citation>
    <scope>NUCLEOTIDE SEQUENCE [LARGE SCALE GENOMIC DNA]</scope>
    <source>
        <strain evidence="2">Binning01</strain>
    </source>
</reference>
<name>A0A369KVJ5_9BACT</name>
<gene>
    <name evidence="2" type="ORF">DCC88_03620</name>
</gene>
<feature type="transmembrane region" description="Helical" evidence="1">
    <location>
        <begin position="134"/>
        <end position="158"/>
    </location>
</feature>
<feature type="transmembrane region" description="Helical" evidence="1">
    <location>
        <begin position="94"/>
        <end position="114"/>
    </location>
</feature>
<accession>A0A369KVJ5</accession>
<dbReference type="Proteomes" id="UP000253934">
    <property type="component" value="Unassembled WGS sequence"/>
</dbReference>
<organism evidence="2 3">
    <name type="scientific">Spirobacillus cienkowskii</name>
    <dbReference type="NCBI Taxonomy" id="495820"/>
    <lineage>
        <taxon>Bacteria</taxon>
        <taxon>Pseudomonadati</taxon>
        <taxon>Bdellovibrionota</taxon>
        <taxon>Oligoflexia</taxon>
        <taxon>Silvanigrellales</taxon>
        <taxon>Spirobacillus</taxon>
    </lineage>
</organism>
<keyword evidence="3" id="KW-1185">Reference proteome</keyword>
<keyword evidence="1" id="KW-1133">Transmembrane helix</keyword>
<keyword evidence="1" id="KW-0812">Transmembrane</keyword>
<evidence type="ECO:0000256" key="1">
    <source>
        <dbReference type="SAM" id="Phobius"/>
    </source>
</evidence>
<comment type="caution">
    <text evidence="2">The sequence shown here is derived from an EMBL/GenBank/DDBJ whole genome shotgun (WGS) entry which is preliminary data.</text>
</comment>